<dbReference type="InterPro" id="IPR024211">
    <property type="entry name" value="DUF3841"/>
</dbReference>
<dbReference type="Pfam" id="PF12952">
    <property type="entry name" value="DUF3841"/>
    <property type="match status" value="1"/>
</dbReference>
<dbReference type="Proteomes" id="UP000295063">
    <property type="component" value="Unassembled WGS sequence"/>
</dbReference>
<proteinExistence type="predicted"/>
<organism evidence="1 2">
    <name type="scientific">Anaerospora hongkongensis</name>
    <dbReference type="NCBI Taxonomy" id="244830"/>
    <lineage>
        <taxon>Bacteria</taxon>
        <taxon>Bacillati</taxon>
        <taxon>Bacillota</taxon>
        <taxon>Negativicutes</taxon>
        <taxon>Selenomonadales</taxon>
        <taxon>Sporomusaceae</taxon>
        <taxon>Anaerospora</taxon>
    </lineage>
</organism>
<gene>
    <name evidence="1" type="ORF">EV210_10870</name>
</gene>
<dbReference type="OrthoDB" id="286252at2"/>
<evidence type="ECO:0000313" key="2">
    <source>
        <dbReference type="Proteomes" id="UP000295063"/>
    </source>
</evidence>
<sequence>MKNLVKVWTKQHKNIVDDLAGNNRYIVKKEYIVSKMEDHAALYLDVYNWYYQAASKLVRPPDDVKYPIWVSLAEEDKIGNSPGNVQIELLVEQEQLITMDIDKWGKIVNYMYIPADTQDAKEHASLLNRYGIDDCTAYMTPFYPNLKRKIIKSWDRLFDESIILSEVRVGTIWELRKEWIVMIAK</sequence>
<dbReference type="AlphaFoldDB" id="A0A4R1PVZ0"/>
<evidence type="ECO:0000313" key="1">
    <source>
        <dbReference type="EMBL" id="TCL36433.1"/>
    </source>
</evidence>
<keyword evidence="2" id="KW-1185">Reference proteome</keyword>
<name>A0A4R1PVZ0_9FIRM</name>
<dbReference type="RefSeq" id="WP_132081062.1">
    <property type="nucleotide sequence ID" value="NZ_DALYTA010000055.1"/>
</dbReference>
<comment type="caution">
    <text evidence="1">The sequence shown here is derived from an EMBL/GenBank/DDBJ whole genome shotgun (WGS) entry which is preliminary data.</text>
</comment>
<accession>A0A4R1PVZ0</accession>
<reference evidence="1 2" key="1">
    <citation type="submission" date="2019-03" db="EMBL/GenBank/DDBJ databases">
        <title>Genomic Encyclopedia of Type Strains, Phase IV (KMG-IV): sequencing the most valuable type-strain genomes for metagenomic binning, comparative biology and taxonomic classification.</title>
        <authorList>
            <person name="Goeker M."/>
        </authorList>
    </citation>
    <scope>NUCLEOTIDE SEQUENCE [LARGE SCALE GENOMIC DNA]</scope>
    <source>
        <strain evidence="1 2">DSM 15969</strain>
    </source>
</reference>
<protein>
    <submittedName>
        <fullName evidence="1">Uncharacterized protein DUF3841</fullName>
    </submittedName>
</protein>
<dbReference type="EMBL" id="SLUI01000008">
    <property type="protein sequence ID" value="TCL36433.1"/>
    <property type="molecule type" value="Genomic_DNA"/>
</dbReference>